<dbReference type="InterPro" id="IPR036860">
    <property type="entry name" value="SH2_dom_sf"/>
</dbReference>
<organism evidence="13 14">
    <name type="scientific">Umbra pygmaea</name>
    <name type="common">Eastern mudminnow</name>
    <dbReference type="NCBI Taxonomy" id="75934"/>
    <lineage>
        <taxon>Eukaryota</taxon>
        <taxon>Metazoa</taxon>
        <taxon>Chordata</taxon>
        <taxon>Craniata</taxon>
        <taxon>Vertebrata</taxon>
        <taxon>Euteleostomi</taxon>
        <taxon>Actinopterygii</taxon>
        <taxon>Neopterygii</taxon>
        <taxon>Teleostei</taxon>
        <taxon>Protacanthopterygii</taxon>
        <taxon>Esociformes</taxon>
        <taxon>Umbridae</taxon>
        <taxon>Umbra</taxon>
    </lineage>
</organism>
<gene>
    <name evidence="13" type="ORF">UPYG_G00125990</name>
</gene>
<evidence type="ECO:0000256" key="10">
    <source>
        <dbReference type="PROSITE-ProRule" id="PRU00191"/>
    </source>
</evidence>
<dbReference type="GO" id="GO:0002376">
    <property type="term" value="P:immune system process"/>
    <property type="evidence" value="ECO:0007669"/>
    <property type="project" value="UniProtKB-ARBA"/>
</dbReference>
<evidence type="ECO:0000256" key="8">
    <source>
        <dbReference type="ARBA" id="ARBA00076939"/>
    </source>
</evidence>
<accession>A0ABD0XN85</accession>
<dbReference type="PANTHER" id="PTHR14098">
    <property type="entry name" value="SH2 DOMAIN CONTAINING PROTEIN"/>
    <property type="match status" value="1"/>
</dbReference>
<dbReference type="FunFam" id="3.30.505.10:FF:000016">
    <property type="entry name" value="B-cell linker protein isoform 2"/>
    <property type="match status" value="1"/>
</dbReference>
<dbReference type="EMBL" id="JAGEUA010000003">
    <property type="protein sequence ID" value="KAL0994700.1"/>
    <property type="molecule type" value="Genomic_DNA"/>
</dbReference>
<dbReference type="Pfam" id="PF00017">
    <property type="entry name" value="SH2"/>
    <property type="match status" value="1"/>
</dbReference>
<dbReference type="InterPro" id="IPR013761">
    <property type="entry name" value="SAM/pointed_sf"/>
</dbReference>
<comment type="function">
    <text evidence="5">Adapter protein primarily involved in signaling pathways within T-cells, as well as other immune cells such as platelets, mast cells, and natural killer (NK) cells. Plays a crucial role for transducing signal from the T-cell receptor (TCR) after antigen recognition leading to T-cell activation. Mechanistically, once phosphorylated by the kinase ZAP70, mediates interactions with the guanine-nucleotide exchange factor VAV1, the adapter protein NCK and the kinase ITK. In turn, stimulates the activation of PKC-theta/PRKCQ and NF-kappa-B transcriptional activity in response to CD3 and CD28 costimulation. Also plays an essential role in AGER-induced signaling pathways including p38 MAPK and ERK1/2 activation leading to cytokine release and pro-inflammatory responses.</text>
</comment>
<dbReference type="GO" id="GO:0005829">
    <property type="term" value="C:cytosol"/>
    <property type="evidence" value="ECO:0007669"/>
    <property type="project" value="UniProtKB-ARBA"/>
</dbReference>
<reference evidence="13 14" key="1">
    <citation type="submission" date="2024-06" db="EMBL/GenBank/DDBJ databases">
        <authorList>
            <person name="Pan Q."/>
            <person name="Wen M."/>
            <person name="Jouanno E."/>
            <person name="Zahm M."/>
            <person name="Klopp C."/>
            <person name="Cabau C."/>
            <person name="Louis A."/>
            <person name="Berthelot C."/>
            <person name="Parey E."/>
            <person name="Roest Crollius H."/>
            <person name="Montfort J."/>
            <person name="Robinson-Rechavi M."/>
            <person name="Bouchez O."/>
            <person name="Lampietro C."/>
            <person name="Lopez Roques C."/>
            <person name="Donnadieu C."/>
            <person name="Postlethwait J."/>
            <person name="Bobe J."/>
            <person name="Verreycken H."/>
            <person name="Guiguen Y."/>
        </authorList>
    </citation>
    <scope>NUCLEOTIDE SEQUENCE [LARGE SCALE GENOMIC DNA]</scope>
    <source>
        <strain evidence="13">Up_M1</strain>
        <tissue evidence="13">Testis</tissue>
    </source>
</reference>
<dbReference type="Gene3D" id="1.10.150.50">
    <property type="entry name" value="Transcription Factor, Ets-1"/>
    <property type="match status" value="1"/>
</dbReference>
<feature type="compositionally biased region" description="Acidic residues" evidence="11">
    <location>
        <begin position="114"/>
        <end position="155"/>
    </location>
</feature>
<keyword evidence="2" id="KW-0963">Cytoplasm</keyword>
<dbReference type="PANTHER" id="PTHR14098:SF1">
    <property type="entry name" value="LYMPHOCYTE CYTOSOLIC PROTEIN 2"/>
    <property type="match status" value="1"/>
</dbReference>
<dbReference type="PRINTS" id="PR00401">
    <property type="entry name" value="SH2DOMAIN"/>
</dbReference>
<evidence type="ECO:0000256" key="3">
    <source>
        <dbReference type="ARBA" id="ARBA00022553"/>
    </source>
</evidence>
<comment type="caution">
    <text evidence="13">The sequence shown here is derived from an EMBL/GenBank/DDBJ whole genome shotgun (WGS) entry which is preliminary data.</text>
</comment>
<dbReference type="InterPro" id="IPR051751">
    <property type="entry name" value="Immunoreceptor_sig_adapters"/>
</dbReference>
<dbReference type="SUPFAM" id="SSF47769">
    <property type="entry name" value="SAM/Pointed domain"/>
    <property type="match status" value="1"/>
</dbReference>
<sequence length="544" mass="60728">MSFDRVPFKSEVMGWNPQKLAEYLRRLELSGCDKVITKYNINGQRFLNMMENDLQKFPKLHAPLITKIRFEINRKEEKKSIFPRRPQATKPINPVPSNTDIPQEEQPWGPDEFSASDDDYESPDADPDDEEGSGGDYESPSEEVDDGGEDGDPDYEPPPSEPPDDISQQFRPAKAVPDGVYIDRAPHQGTNRSQPPPPQRPGPVSSLPSTRLGEHLPPRREQSPQRSGRQPGKLPPPFSSTSQAPPVDRRIKPTLDRTSLVESPCPGRKMQAERPVPSPWRPQTEERSSDPSWMPKPPLPGSANVSRSSSSVTRPPLPGSADVSRSSSSVTRPPVINSRYLADARNEVKNEVPKVNSHTFPRPVTPRPTSHSESLSTNSSTLPSKLQVLQASITRSTRNMSERHTPTPGLCSLSTPANQEEEQDLSPQWYIGQVTRGQAESCLRQVNKDGAFLVRDSSKRSSIQPYTLMVLYQDKVYNIQIRCDQNEYLLGTGLKASETYPMVANIIAHYRQTPLLLIDAKNRGSGQQNQCPLIYPAGRFNQSF</sequence>
<feature type="domain" description="SH2" evidence="12">
    <location>
        <begin position="429"/>
        <end position="537"/>
    </location>
</feature>
<dbReference type="SMART" id="SM00252">
    <property type="entry name" value="SH2"/>
    <property type="match status" value="1"/>
</dbReference>
<feature type="compositionally biased region" description="Low complexity" evidence="11">
    <location>
        <begin position="369"/>
        <end position="386"/>
    </location>
</feature>
<keyword evidence="3" id="KW-0597">Phosphoprotein</keyword>
<feature type="region of interest" description="Disordered" evidence="11">
    <location>
        <begin position="78"/>
        <end position="424"/>
    </location>
</feature>
<evidence type="ECO:0000256" key="2">
    <source>
        <dbReference type="ARBA" id="ARBA00022490"/>
    </source>
</evidence>
<dbReference type="AlphaFoldDB" id="A0ABD0XN85"/>
<dbReference type="SUPFAM" id="SSF55550">
    <property type="entry name" value="SH2 domain"/>
    <property type="match status" value="1"/>
</dbReference>
<evidence type="ECO:0000256" key="11">
    <source>
        <dbReference type="SAM" id="MobiDB-lite"/>
    </source>
</evidence>
<name>A0ABD0XN85_UMBPY</name>
<evidence type="ECO:0000256" key="4">
    <source>
        <dbReference type="ARBA" id="ARBA00022999"/>
    </source>
</evidence>
<dbReference type="Proteomes" id="UP001557470">
    <property type="component" value="Unassembled WGS sequence"/>
</dbReference>
<feature type="compositionally biased region" description="Low complexity" evidence="11">
    <location>
        <begin position="323"/>
        <end position="335"/>
    </location>
</feature>
<proteinExistence type="predicted"/>
<evidence type="ECO:0000259" key="12">
    <source>
        <dbReference type="PROSITE" id="PS50001"/>
    </source>
</evidence>
<feature type="compositionally biased region" description="Basic and acidic residues" evidence="11">
    <location>
        <begin position="212"/>
        <end position="223"/>
    </location>
</feature>
<protein>
    <recommendedName>
        <fullName evidence="7">Lymphocyte cytosolic protein 2</fullName>
    </recommendedName>
    <alternativeName>
        <fullName evidence="8">SH2 domain-containing leukocyte protein of 76 kDa</fullName>
    </alternativeName>
    <alternativeName>
        <fullName evidence="9">SLP-76 tyrosine phosphoprotein</fullName>
    </alternativeName>
</protein>
<dbReference type="PROSITE" id="PS50001">
    <property type="entry name" value="SH2"/>
    <property type="match status" value="1"/>
</dbReference>
<keyword evidence="4 10" id="KW-0727">SH2 domain</keyword>
<comment type="subunit">
    <text evidence="6">Interacts with SLA. Interacts with CBLB. Interacts with GRB2. Interacts with SHB. Interacts with PRAM1. Interacts (via SH2 domain) with CD6 (via tyrosine phosphorylated C-terminus). Interacts with FYB1 and the phosphorylated form of FYB2. Interacts with 14-3-3 adapter/YWHAZ; this phosphorylation leads to YWHAZ proteolytic degradation. Interacts with VAV1; this interaction plays a role in TCR-mediated cytokine production. Interacts with AGER; this interaction plays an important role in AGER-mediated pro-inflammatory responses and cytokine release.</text>
</comment>
<evidence type="ECO:0000256" key="6">
    <source>
        <dbReference type="ARBA" id="ARBA00064703"/>
    </source>
</evidence>
<feature type="compositionally biased region" description="Polar residues" evidence="11">
    <location>
        <begin position="387"/>
        <end position="399"/>
    </location>
</feature>
<evidence type="ECO:0000313" key="13">
    <source>
        <dbReference type="EMBL" id="KAL0994700.1"/>
    </source>
</evidence>
<dbReference type="InterPro" id="IPR000980">
    <property type="entry name" value="SH2"/>
</dbReference>
<dbReference type="FunFam" id="1.10.150.50:FF:000051">
    <property type="entry name" value="Lymphocyte cytosolic protein 2"/>
    <property type="match status" value="1"/>
</dbReference>
<feature type="compositionally biased region" description="Basic and acidic residues" evidence="11">
    <location>
        <begin position="342"/>
        <end position="352"/>
    </location>
</feature>
<evidence type="ECO:0000313" key="14">
    <source>
        <dbReference type="Proteomes" id="UP001557470"/>
    </source>
</evidence>
<evidence type="ECO:0000256" key="9">
    <source>
        <dbReference type="ARBA" id="ARBA00079396"/>
    </source>
</evidence>
<dbReference type="Gene3D" id="3.30.505.10">
    <property type="entry name" value="SH2 domain"/>
    <property type="match status" value="1"/>
</dbReference>
<comment type="subcellular location">
    <subcellularLocation>
        <location evidence="1">Cytoplasm</location>
    </subcellularLocation>
</comment>
<evidence type="ECO:0000256" key="5">
    <source>
        <dbReference type="ARBA" id="ARBA00055328"/>
    </source>
</evidence>
<evidence type="ECO:0000256" key="7">
    <source>
        <dbReference type="ARBA" id="ARBA00073181"/>
    </source>
</evidence>
<keyword evidence="14" id="KW-1185">Reference proteome</keyword>
<evidence type="ECO:0000256" key="1">
    <source>
        <dbReference type="ARBA" id="ARBA00004496"/>
    </source>
</evidence>